<evidence type="ECO:0000256" key="3">
    <source>
        <dbReference type="ARBA" id="ARBA00023125"/>
    </source>
</evidence>
<proteinExistence type="predicted"/>
<reference evidence="7" key="1">
    <citation type="journal article" date="2019" name="Int. J. Syst. Evol. Microbiol.">
        <title>The Global Catalogue of Microorganisms (GCM) 10K type strain sequencing project: providing services to taxonomists for standard genome sequencing and annotation.</title>
        <authorList>
            <consortium name="The Broad Institute Genomics Platform"/>
            <consortium name="The Broad Institute Genome Sequencing Center for Infectious Disease"/>
            <person name="Wu L."/>
            <person name="Ma J."/>
        </authorList>
    </citation>
    <scope>NUCLEOTIDE SEQUENCE [LARGE SCALE GENOMIC DNA]</scope>
    <source>
        <strain evidence="7">CGMCC 1.12286</strain>
    </source>
</reference>
<dbReference type="PANTHER" id="PTHR30146">
    <property type="entry name" value="LACI-RELATED TRANSCRIPTIONAL REPRESSOR"/>
    <property type="match status" value="1"/>
</dbReference>
<evidence type="ECO:0000256" key="1">
    <source>
        <dbReference type="ARBA" id="ARBA00022491"/>
    </source>
</evidence>
<dbReference type="PRINTS" id="PR00035">
    <property type="entry name" value="HTHGNTR"/>
</dbReference>
<dbReference type="Pfam" id="PF00392">
    <property type="entry name" value="GntR"/>
    <property type="match status" value="1"/>
</dbReference>
<feature type="domain" description="HTH gntR-type" evidence="5">
    <location>
        <begin position="3"/>
        <end position="71"/>
    </location>
</feature>
<dbReference type="Gene3D" id="1.10.10.10">
    <property type="entry name" value="Winged helix-like DNA-binding domain superfamily/Winged helix DNA-binding domain"/>
    <property type="match status" value="1"/>
</dbReference>
<evidence type="ECO:0000313" key="7">
    <source>
        <dbReference type="Proteomes" id="UP001597079"/>
    </source>
</evidence>
<dbReference type="CDD" id="cd06267">
    <property type="entry name" value="PBP1_LacI_sugar_binding-like"/>
    <property type="match status" value="1"/>
</dbReference>
<evidence type="ECO:0000256" key="4">
    <source>
        <dbReference type="ARBA" id="ARBA00023163"/>
    </source>
</evidence>
<dbReference type="InterPro" id="IPR036390">
    <property type="entry name" value="WH_DNA-bd_sf"/>
</dbReference>
<dbReference type="InterPro" id="IPR036388">
    <property type="entry name" value="WH-like_DNA-bd_sf"/>
</dbReference>
<gene>
    <name evidence="6" type="ORF">ACFSB2_11380</name>
</gene>
<keyword evidence="3" id="KW-0238">DNA-binding</keyword>
<evidence type="ECO:0000313" key="6">
    <source>
        <dbReference type="EMBL" id="MFD1675297.1"/>
    </source>
</evidence>
<dbReference type="InterPro" id="IPR028082">
    <property type="entry name" value="Peripla_BP_I"/>
</dbReference>
<dbReference type="SMART" id="SM00345">
    <property type="entry name" value="HTH_GNTR"/>
    <property type="match status" value="1"/>
</dbReference>
<dbReference type="CDD" id="cd07377">
    <property type="entry name" value="WHTH_GntR"/>
    <property type="match status" value="1"/>
</dbReference>
<dbReference type="EMBL" id="JBHUCX010000028">
    <property type="protein sequence ID" value="MFD1675297.1"/>
    <property type="molecule type" value="Genomic_DNA"/>
</dbReference>
<evidence type="ECO:0000256" key="2">
    <source>
        <dbReference type="ARBA" id="ARBA00023015"/>
    </source>
</evidence>
<organism evidence="6 7">
    <name type="scientific">Alicyclobacillus fodiniaquatilis</name>
    <dbReference type="NCBI Taxonomy" id="1661150"/>
    <lineage>
        <taxon>Bacteria</taxon>
        <taxon>Bacillati</taxon>
        <taxon>Bacillota</taxon>
        <taxon>Bacilli</taxon>
        <taxon>Bacillales</taxon>
        <taxon>Alicyclobacillaceae</taxon>
        <taxon>Alicyclobacillus</taxon>
    </lineage>
</organism>
<dbReference type="SUPFAM" id="SSF53822">
    <property type="entry name" value="Periplasmic binding protein-like I"/>
    <property type="match status" value="1"/>
</dbReference>
<dbReference type="Pfam" id="PF13377">
    <property type="entry name" value="Peripla_BP_3"/>
    <property type="match status" value="1"/>
</dbReference>
<dbReference type="PANTHER" id="PTHR30146:SF95">
    <property type="entry name" value="RIBOSE OPERON REPRESSOR"/>
    <property type="match status" value="1"/>
</dbReference>
<accession>A0ABW4JG60</accession>
<dbReference type="PROSITE" id="PS50949">
    <property type="entry name" value="HTH_GNTR"/>
    <property type="match status" value="1"/>
</dbReference>
<keyword evidence="1" id="KW-0678">Repressor</keyword>
<keyword evidence="7" id="KW-1185">Reference proteome</keyword>
<keyword evidence="2" id="KW-0805">Transcription regulation</keyword>
<keyword evidence="4" id="KW-0804">Transcription</keyword>
<protein>
    <submittedName>
        <fullName evidence="6">GntR family transcriptional regulator</fullName>
    </submittedName>
</protein>
<dbReference type="RefSeq" id="WP_377943171.1">
    <property type="nucleotide sequence ID" value="NZ_JBHUCX010000028.1"/>
</dbReference>
<dbReference type="InterPro" id="IPR046335">
    <property type="entry name" value="LacI/GalR-like_sensor"/>
</dbReference>
<dbReference type="SUPFAM" id="SSF46785">
    <property type="entry name" value="Winged helix' DNA-binding domain"/>
    <property type="match status" value="1"/>
</dbReference>
<dbReference type="Gene3D" id="3.40.50.2300">
    <property type="match status" value="2"/>
</dbReference>
<dbReference type="InterPro" id="IPR000524">
    <property type="entry name" value="Tscrpt_reg_HTH_GntR"/>
</dbReference>
<sequence length="381" mass="43071">MATPLYEQLYTYIIEQIRDGKLQKGDRVPSEKEFAEQFSVSRITSKKALEMLAQANVIERVRGKGSFVSLDTDRSAPINLPNAVEDNSSENKHSWVLGVIFPDCSDSFGTRMLRAIEEQCAKSNCHMILKFTYDSQTIEEQAVQSLVRYGVDGLIILPVHGEMYNAELLRLSLDNFPMILVDRHLKGIPVQSVHTDNAKAAEELTDFLLDRGHQHIGFLSPPPEHTTVIEERVQGFITAFSKRGLNINLGYLERRLMSTLPSRQTMPEEVNADKRLLTQFIQEHENITAFVACEYNIALLLSKVLASMQKKIPRDVEVVCFDSLDRPFDSPFFTHIRQNEEAIGKTAVNKLLKQLEGKQTSINCTIGYELIMGESTHINLG</sequence>
<name>A0ABW4JG60_9BACL</name>
<dbReference type="Proteomes" id="UP001597079">
    <property type="component" value="Unassembled WGS sequence"/>
</dbReference>
<comment type="caution">
    <text evidence="6">The sequence shown here is derived from an EMBL/GenBank/DDBJ whole genome shotgun (WGS) entry which is preliminary data.</text>
</comment>
<evidence type="ECO:0000259" key="5">
    <source>
        <dbReference type="PROSITE" id="PS50949"/>
    </source>
</evidence>